<evidence type="ECO:0000256" key="8">
    <source>
        <dbReference type="ARBA" id="ARBA00023316"/>
    </source>
</evidence>
<dbReference type="Proteomes" id="UP000373149">
    <property type="component" value="Unassembled WGS sequence"/>
</dbReference>
<dbReference type="CDD" id="cd14843">
    <property type="entry name" value="D-Ala-D-Ala_dipeptidase_like"/>
    <property type="match status" value="1"/>
</dbReference>
<comment type="caution">
    <text evidence="11">The sequence shown here is derived from an EMBL/GenBank/DDBJ whole genome shotgun (WGS) entry which is preliminary data.</text>
</comment>
<comment type="cofactor">
    <cofactor evidence="9">
        <name>Zn(2+)</name>
        <dbReference type="ChEBI" id="CHEBI:29105"/>
    </cofactor>
    <text evidence="9">Binds 1 zinc ion per subunit.</text>
</comment>
<keyword evidence="3 9" id="KW-0479">Metal-binding</keyword>
<dbReference type="EC" id="3.4.13.22" evidence="9 10"/>
<evidence type="ECO:0000256" key="6">
    <source>
        <dbReference type="ARBA" id="ARBA00022997"/>
    </source>
</evidence>
<feature type="binding site" evidence="9">
    <location>
        <position position="128"/>
    </location>
    <ligand>
        <name>Zn(2+)</name>
        <dbReference type="ChEBI" id="CHEBI:29105"/>
        <note>catalytic</note>
    </ligand>
</feature>
<feature type="binding site" evidence="9">
    <location>
        <position position="121"/>
    </location>
    <ligand>
        <name>Zn(2+)</name>
        <dbReference type="ChEBI" id="CHEBI:29105"/>
        <note>catalytic</note>
    </ligand>
</feature>
<evidence type="ECO:0000313" key="12">
    <source>
        <dbReference type="Proteomes" id="UP000373149"/>
    </source>
</evidence>
<dbReference type="SUPFAM" id="SSF55166">
    <property type="entry name" value="Hedgehog/DD-peptidase"/>
    <property type="match status" value="1"/>
</dbReference>
<keyword evidence="5 9" id="KW-0862">Zinc</keyword>
<evidence type="ECO:0000256" key="1">
    <source>
        <dbReference type="ARBA" id="ARBA00001362"/>
    </source>
</evidence>
<protein>
    <recommendedName>
        <fullName evidence="9 10">D-alanyl-D-alanine dipeptidase</fullName>
        <shortName evidence="9 10">D-Ala-D-Ala dipeptidase</shortName>
        <ecNumber evidence="9 10">3.4.13.22</ecNumber>
    </recommendedName>
</protein>
<dbReference type="PANTHER" id="PTHR43126:SF2">
    <property type="entry name" value="D-ALANYL-D-ALANINE DIPEPTIDASE"/>
    <property type="match status" value="1"/>
</dbReference>
<evidence type="ECO:0000256" key="7">
    <source>
        <dbReference type="ARBA" id="ARBA00023049"/>
    </source>
</evidence>
<reference evidence="11 12" key="1">
    <citation type="submission" date="2019-09" db="EMBL/GenBank/DDBJ databases">
        <authorList>
            <person name="Duangmal K."/>
            <person name="Teo W.F.A."/>
            <person name="Lipun K."/>
        </authorList>
    </citation>
    <scope>NUCLEOTIDE SEQUENCE [LARGE SCALE GENOMIC DNA]</scope>
    <source>
        <strain evidence="11 12">K1PN6</strain>
    </source>
</reference>
<evidence type="ECO:0000256" key="4">
    <source>
        <dbReference type="ARBA" id="ARBA00022801"/>
    </source>
</evidence>
<keyword evidence="8 10" id="KW-0961">Cell wall biogenesis/degradation</keyword>
<dbReference type="GO" id="GO:0006508">
    <property type="term" value="P:proteolysis"/>
    <property type="evidence" value="ECO:0007669"/>
    <property type="project" value="UniProtKB-KW"/>
</dbReference>
<gene>
    <name evidence="11" type="ORF">FPZ41_46115</name>
</gene>
<comment type="similarity">
    <text evidence="9 10">Belongs to the peptidase M15D family.</text>
</comment>
<proteinExistence type="inferred from homology"/>
<keyword evidence="12" id="KW-1185">Reference proteome</keyword>
<dbReference type="Pfam" id="PF01427">
    <property type="entry name" value="Peptidase_M15"/>
    <property type="match status" value="1"/>
</dbReference>
<name>A0A5N8X7S9_9ACTN</name>
<sequence>MPPIILMNDPAVAGVPVQDCGEPLVDLRELAFVVVDSRQADPEGSYALIREGVAWRLARAARLLPDGLRLLVTEGYRPLPLQISYFEAYAAELRRANPDWSEEHLRTQTSRSLSPPEIGPHVAGAAVDLTLCTASGEELDLGTPVDASPEESAGACYTDAPDISDEARRNRRFLSVALTTAGLVNYPTEWWHWSYGDRYWALMTGAAAACYGPVDGARDIQPRPGTPSPSGV</sequence>
<dbReference type="GO" id="GO:0071555">
    <property type="term" value="P:cell wall organization"/>
    <property type="evidence" value="ECO:0007669"/>
    <property type="project" value="UniProtKB-KW"/>
</dbReference>
<dbReference type="InterPro" id="IPR000755">
    <property type="entry name" value="A_A_dipeptidase"/>
</dbReference>
<dbReference type="PANTHER" id="PTHR43126">
    <property type="entry name" value="D-ALANYL-D-ALANINE DIPEPTIDASE"/>
    <property type="match status" value="1"/>
</dbReference>
<evidence type="ECO:0000256" key="2">
    <source>
        <dbReference type="ARBA" id="ARBA00022670"/>
    </source>
</evidence>
<evidence type="ECO:0000256" key="9">
    <source>
        <dbReference type="HAMAP-Rule" id="MF_01924"/>
    </source>
</evidence>
<evidence type="ECO:0000256" key="10">
    <source>
        <dbReference type="PIRNR" id="PIRNR026671"/>
    </source>
</evidence>
<accession>A0A5N8X7S9</accession>
<dbReference type="AlphaFoldDB" id="A0A5N8X7S9"/>
<dbReference type="InterPro" id="IPR009045">
    <property type="entry name" value="Zn_M74/Hedgehog-like"/>
</dbReference>
<evidence type="ECO:0000256" key="3">
    <source>
        <dbReference type="ARBA" id="ARBA00022723"/>
    </source>
</evidence>
<dbReference type="GO" id="GO:0160237">
    <property type="term" value="F:D-Ala-D-Ala dipeptidase activity"/>
    <property type="evidence" value="ECO:0007669"/>
    <property type="project" value="UniProtKB-EC"/>
</dbReference>
<dbReference type="HAMAP" id="MF_01924">
    <property type="entry name" value="A_A_dipeptidase"/>
    <property type="match status" value="1"/>
</dbReference>
<keyword evidence="2 9" id="KW-0645">Protease</keyword>
<feature type="site" description="Transition state stabilizer" evidence="9">
    <location>
        <position position="77"/>
    </location>
</feature>
<dbReference type="PIRSF" id="PIRSF026671">
    <property type="entry name" value="AA_dipeptidase"/>
    <property type="match status" value="1"/>
</dbReference>
<keyword evidence="4 9" id="KW-0378">Hydrolase</keyword>
<evidence type="ECO:0000256" key="5">
    <source>
        <dbReference type="ARBA" id="ARBA00022833"/>
    </source>
</evidence>
<keyword evidence="6 9" id="KW-0224">Dipeptidase</keyword>
<dbReference type="EMBL" id="VMNX01000475">
    <property type="protein sequence ID" value="MPY55520.1"/>
    <property type="molecule type" value="Genomic_DNA"/>
</dbReference>
<dbReference type="GO" id="GO:0008237">
    <property type="term" value="F:metallopeptidase activity"/>
    <property type="evidence" value="ECO:0007669"/>
    <property type="project" value="UniProtKB-KW"/>
</dbReference>
<comment type="function">
    <text evidence="9 10">Catalyzes hydrolysis of the D-alanyl-D-alanine dipeptide.</text>
</comment>
<feature type="binding site" evidence="9">
    <location>
        <position position="192"/>
    </location>
    <ligand>
        <name>Zn(2+)</name>
        <dbReference type="ChEBI" id="CHEBI:29105"/>
        <note>catalytic</note>
    </ligand>
</feature>
<dbReference type="Gene3D" id="3.30.1380.10">
    <property type="match status" value="1"/>
</dbReference>
<feature type="active site" description="Proton donor/acceptor" evidence="9">
    <location>
        <position position="189"/>
    </location>
</feature>
<comment type="catalytic activity">
    <reaction evidence="1 9 10">
        <text>D-alanyl-D-alanine + H2O = 2 D-alanine</text>
        <dbReference type="Rhea" id="RHEA:20661"/>
        <dbReference type="ChEBI" id="CHEBI:15377"/>
        <dbReference type="ChEBI" id="CHEBI:57416"/>
        <dbReference type="ChEBI" id="CHEBI:57822"/>
        <dbReference type="EC" id="3.4.13.22"/>
    </reaction>
</comment>
<keyword evidence="7 9" id="KW-0482">Metalloprotease</keyword>
<dbReference type="RefSeq" id="WP_131570203.1">
    <property type="nucleotide sequence ID" value="NZ_VMNX01000475.1"/>
</dbReference>
<organism evidence="11 12">
    <name type="scientific">Streptomyces acidicola</name>
    <dbReference type="NCBI Taxonomy" id="2596892"/>
    <lineage>
        <taxon>Bacteria</taxon>
        <taxon>Bacillati</taxon>
        <taxon>Actinomycetota</taxon>
        <taxon>Actinomycetes</taxon>
        <taxon>Kitasatosporales</taxon>
        <taxon>Streptomycetaceae</taxon>
        <taxon>Streptomyces</taxon>
    </lineage>
</organism>
<dbReference type="GO" id="GO:0008270">
    <property type="term" value="F:zinc ion binding"/>
    <property type="evidence" value="ECO:0007669"/>
    <property type="project" value="UniProtKB-UniRule"/>
</dbReference>
<evidence type="ECO:0000313" key="11">
    <source>
        <dbReference type="EMBL" id="MPY55520.1"/>
    </source>
</evidence>